<accession>A0A8J7AGG1</accession>
<dbReference type="Proteomes" id="UP000636505">
    <property type="component" value="Unassembled WGS sequence"/>
</dbReference>
<keyword evidence="1" id="KW-0175">Coiled coil</keyword>
<evidence type="ECO:0000256" key="2">
    <source>
        <dbReference type="SAM" id="Phobius"/>
    </source>
</evidence>
<proteinExistence type="predicted"/>
<evidence type="ECO:0000313" key="4">
    <source>
        <dbReference type="Proteomes" id="UP000636505"/>
    </source>
</evidence>
<organism evidence="3 4">
    <name type="scientific">Vasconcelosia minhoensis LEGE 07310</name>
    <dbReference type="NCBI Taxonomy" id="915328"/>
    <lineage>
        <taxon>Bacteria</taxon>
        <taxon>Bacillati</taxon>
        <taxon>Cyanobacteriota</taxon>
        <taxon>Cyanophyceae</taxon>
        <taxon>Nodosilineales</taxon>
        <taxon>Cymatolegaceae</taxon>
        <taxon>Vasconcelosia</taxon>
        <taxon>Vasconcelosia minhoensis</taxon>
    </lineage>
</organism>
<reference evidence="3" key="1">
    <citation type="submission" date="2020-10" db="EMBL/GenBank/DDBJ databases">
        <authorList>
            <person name="Castelo-Branco R."/>
            <person name="Eusebio N."/>
            <person name="Adriana R."/>
            <person name="Vieira A."/>
            <person name="Brugerolle De Fraissinette N."/>
            <person name="Rezende De Castro R."/>
            <person name="Schneider M.P."/>
            <person name="Vasconcelos V."/>
            <person name="Leao P.N."/>
        </authorList>
    </citation>
    <scope>NUCLEOTIDE SEQUENCE</scope>
    <source>
        <strain evidence="3">LEGE 07310</strain>
    </source>
</reference>
<protein>
    <submittedName>
        <fullName evidence="3">Uncharacterized protein</fullName>
    </submittedName>
</protein>
<evidence type="ECO:0000256" key="1">
    <source>
        <dbReference type="SAM" id="Coils"/>
    </source>
</evidence>
<evidence type="ECO:0000313" key="3">
    <source>
        <dbReference type="EMBL" id="MBE9078419.1"/>
    </source>
</evidence>
<feature type="coiled-coil region" evidence="1">
    <location>
        <begin position="20"/>
        <end position="80"/>
    </location>
</feature>
<keyword evidence="4" id="KW-1185">Reference proteome</keyword>
<dbReference type="RefSeq" id="WP_193908240.1">
    <property type="nucleotide sequence ID" value="NZ_JADEXG010000032.1"/>
</dbReference>
<comment type="caution">
    <text evidence="3">The sequence shown here is derived from an EMBL/GenBank/DDBJ whole genome shotgun (WGS) entry which is preliminary data.</text>
</comment>
<name>A0A8J7AGG1_9CYAN</name>
<keyword evidence="2" id="KW-0812">Transmembrane</keyword>
<sequence length="263" mass="29209">MSTVNHDAIVENIKRLTDTVDIFVNKCNDLEGRISELQTQLSMESERLTDVIGSAVGSAVVDLREEYTLLREEVNSAISQLEEGQSKTDAKLYEIKERFEKVYERTIGLNERIDGFTAQIDFLRDNIKALATKQHVDDSIGKAIAEQSRLLTSELASNKLLEKLEKRLAGDDGQGGLTGVIREVKSSLETDLNMLMDKLNSKRDFIVNVSVTGLIALLGAGGITTWLIDRSISPIDAKVEQIEAQSLQISEDVEEIKSVILDR</sequence>
<dbReference type="EMBL" id="JADEXG010000032">
    <property type="protein sequence ID" value="MBE9078419.1"/>
    <property type="molecule type" value="Genomic_DNA"/>
</dbReference>
<dbReference type="AlphaFoldDB" id="A0A8J7AGG1"/>
<feature type="transmembrane region" description="Helical" evidence="2">
    <location>
        <begin position="205"/>
        <end position="228"/>
    </location>
</feature>
<keyword evidence="2" id="KW-1133">Transmembrane helix</keyword>
<gene>
    <name evidence="3" type="ORF">IQ241_14125</name>
</gene>
<keyword evidence="2" id="KW-0472">Membrane</keyword>